<dbReference type="GO" id="GO:0008131">
    <property type="term" value="F:primary methylamine oxidase activity"/>
    <property type="evidence" value="ECO:0007669"/>
    <property type="project" value="UniProtKB-ARBA"/>
</dbReference>
<dbReference type="InterPro" id="IPR050281">
    <property type="entry name" value="Flavin_monoamine_oxidase"/>
</dbReference>
<feature type="binding site" evidence="3">
    <location>
        <begin position="62"/>
        <end position="63"/>
    </location>
    <ligand>
        <name>FAD</name>
        <dbReference type="ChEBI" id="CHEBI:57692"/>
    </ligand>
</feature>
<comment type="similarity">
    <text evidence="4">Belongs to the flavin monoamine oxidase family.</text>
</comment>
<evidence type="ECO:0000313" key="8">
    <source>
        <dbReference type="Proteomes" id="UP001208570"/>
    </source>
</evidence>
<dbReference type="SUPFAM" id="SSF51905">
    <property type="entry name" value="FAD/NAD(P)-binding domain"/>
    <property type="match status" value="1"/>
</dbReference>
<dbReference type="InterPro" id="IPR036188">
    <property type="entry name" value="FAD/NAD-bd_sf"/>
</dbReference>
<sequence>MTSYARLVSTVILLVYQVTLIECQLKHKRKDAKYLIIGAGIAGLAAAKNLVDHNETDFLILEAHSKIGGRIRSEVVDGITLELGCQWINSYSSPIGQLANRVNLDMRDEPGNDLQYRDTNGANITGLALARYNQYDSAYKYTANLANQLIYDNKRKPDISLRSALALGGWRPRDSLDYAIEYPDMDFDYGQEPEVTSLRHSPAPWFNDDSSYEELIVIDQDGGLFQIARQLLDDVMGNDDRRLKLNHLITEILYADDGVRVTTSDKRSYTADYVIITVSLGVLQNEVITFDPPLPGWKRYSLMAATLVTDYPIYVVFPKDQKPFWEDFDITLHVHDRRGYYPLWQNYDKFINKSRVLQAQLSGSEAKRIARLNDEEIKSEIRSVLSNMYNVTIPEMKVVVPRWDTDPLFYGSYTDWSPSFSDSSFDALQASVGRLYFAGEAYHRLYFGYMEGAYASAMDQTNKLLQCVSDSSKCKHYVPPYESQGCTYEAAKNYDEEAQMDDGTCQFEKTPINGCLSRWPQMTLLLYLGILVSGF</sequence>
<evidence type="ECO:0000256" key="1">
    <source>
        <dbReference type="ARBA" id="ARBA00001974"/>
    </source>
</evidence>
<dbReference type="PANTHER" id="PTHR10742:SF313">
    <property type="entry name" value="AMINE OXIDASE"/>
    <property type="match status" value="1"/>
</dbReference>
<protein>
    <recommendedName>
        <fullName evidence="4">Amine oxidase</fullName>
        <ecNumber evidence="4">1.4.3.-</ecNumber>
    </recommendedName>
</protein>
<keyword evidence="4" id="KW-0285">Flavoprotein</keyword>
<dbReference type="InterPro" id="IPR002937">
    <property type="entry name" value="Amino_oxidase"/>
</dbReference>
<dbReference type="InterPro" id="IPR001613">
    <property type="entry name" value="Flavin_amine_oxidase"/>
</dbReference>
<proteinExistence type="inferred from homology"/>
<name>A0AAD9NCV5_9ANNE</name>
<feature type="chain" id="PRO_5041953438" description="Amine oxidase" evidence="5">
    <location>
        <begin position="24"/>
        <end position="535"/>
    </location>
</feature>
<dbReference type="Gene3D" id="3.50.50.60">
    <property type="entry name" value="FAD/NAD(P)-binding domain"/>
    <property type="match status" value="1"/>
</dbReference>
<reference evidence="7" key="1">
    <citation type="journal article" date="2023" name="Mol. Biol. Evol.">
        <title>Third-Generation Sequencing Reveals the Adaptive Role of the Epigenome in Three Deep-Sea Polychaetes.</title>
        <authorList>
            <person name="Perez M."/>
            <person name="Aroh O."/>
            <person name="Sun Y."/>
            <person name="Lan Y."/>
            <person name="Juniper S.K."/>
            <person name="Young C.R."/>
            <person name="Angers B."/>
            <person name="Qian P.Y."/>
        </authorList>
    </citation>
    <scope>NUCLEOTIDE SEQUENCE</scope>
    <source>
        <strain evidence="7">P08H-3</strain>
    </source>
</reference>
<evidence type="ECO:0000313" key="7">
    <source>
        <dbReference type="EMBL" id="KAK2165637.1"/>
    </source>
</evidence>
<feature type="signal peptide" evidence="5">
    <location>
        <begin position="1"/>
        <end position="23"/>
    </location>
</feature>
<dbReference type="PRINTS" id="PR00757">
    <property type="entry name" value="AMINEOXDASEF"/>
</dbReference>
<evidence type="ECO:0000256" key="4">
    <source>
        <dbReference type="RuleBase" id="RU362067"/>
    </source>
</evidence>
<dbReference type="Proteomes" id="UP001208570">
    <property type="component" value="Unassembled WGS sequence"/>
</dbReference>
<keyword evidence="5" id="KW-0732">Signal</keyword>
<gene>
    <name evidence="7" type="ORF">LSH36_47g00002</name>
</gene>
<organism evidence="7 8">
    <name type="scientific">Paralvinella palmiformis</name>
    <dbReference type="NCBI Taxonomy" id="53620"/>
    <lineage>
        <taxon>Eukaryota</taxon>
        <taxon>Metazoa</taxon>
        <taxon>Spiralia</taxon>
        <taxon>Lophotrochozoa</taxon>
        <taxon>Annelida</taxon>
        <taxon>Polychaeta</taxon>
        <taxon>Sedentaria</taxon>
        <taxon>Canalipalpata</taxon>
        <taxon>Terebellida</taxon>
        <taxon>Terebelliformia</taxon>
        <taxon>Alvinellidae</taxon>
        <taxon>Paralvinella</taxon>
    </lineage>
</organism>
<comment type="caution">
    <text evidence="7">The sequence shown here is derived from an EMBL/GenBank/DDBJ whole genome shotgun (WGS) entry which is preliminary data.</text>
</comment>
<evidence type="ECO:0000256" key="5">
    <source>
        <dbReference type="SAM" id="SignalP"/>
    </source>
</evidence>
<dbReference type="EC" id="1.4.3.-" evidence="4"/>
<dbReference type="PANTHER" id="PTHR10742">
    <property type="entry name" value="FLAVIN MONOAMINE OXIDASE"/>
    <property type="match status" value="1"/>
</dbReference>
<dbReference type="Gene3D" id="3.90.660.10">
    <property type="match status" value="1"/>
</dbReference>
<dbReference type="Pfam" id="PF01593">
    <property type="entry name" value="Amino_oxidase"/>
    <property type="match status" value="1"/>
</dbReference>
<evidence type="ECO:0000256" key="3">
    <source>
        <dbReference type="PIRSR" id="PIRSR601613-1"/>
    </source>
</evidence>
<comment type="cofactor">
    <cofactor evidence="1 4">
        <name>FAD</name>
        <dbReference type="ChEBI" id="CHEBI:57692"/>
    </cofactor>
</comment>
<evidence type="ECO:0000256" key="2">
    <source>
        <dbReference type="ARBA" id="ARBA00023002"/>
    </source>
</evidence>
<dbReference type="AlphaFoldDB" id="A0AAD9NCV5"/>
<accession>A0AAD9NCV5</accession>
<dbReference type="GO" id="GO:0006598">
    <property type="term" value="P:polyamine catabolic process"/>
    <property type="evidence" value="ECO:0007669"/>
    <property type="project" value="TreeGrafter"/>
</dbReference>
<keyword evidence="8" id="KW-1185">Reference proteome</keyword>
<dbReference type="EMBL" id="JAODUP010000047">
    <property type="protein sequence ID" value="KAK2165637.1"/>
    <property type="molecule type" value="Genomic_DNA"/>
</dbReference>
<evidence type="ECO:0000259" key="6">
    <source>
        <dbReference type="Pfam" id="PF01593"/>
    </source>
</evidence>
<keyword evidence="2 4" id="KW-0560">Oxidoreductase</keyword>
<dbReference type="SUPFAM" id="SSF54373">
    <property type="entry name" value="FAD-linked reductases, C-terminal domain"/>
    <property type="match status" value="1"/>
</dbReference>
<keyword evidence="4" id="KW-0274">FAD</keyword>
<feature type="domain" description="Amine oxidase" evidence="6">
    <location>
        <begin position="41"/>
        <end position="458"/>
    </location>
</feature>